<sequence>MVIWTSTNTIHFSTAGEAEESTATVLVAASISH</sequence>
<evidence type="ECO:0000313" key="2">
    <source>
        <dbReference type="Proteomes" id="UP000278807"/>
    </source>
</evidence>
<name>A0A3P7SWY9_RODNA</name>
<dbReference type="Proteomes" id="UP000278807">
    <property type="component" value="Unassembled WGS sequence"/>
</dbReference>
<keyword evidence="2" id="KW-1185">Reference proteome</keyword>
<organism evidence="1 2">
    <name type="scientific">Rodentolepis nana</name>
    <name type="common">Dwarf tapeworm</name>
    <name type="synonym">Hymenolepis nana</name>
    <dbReference type="NCBI Taxonomy" id="102285"/>
    <lineage>
        <taxon>Eukaryota</taxon>
        <taxon>Metazoa</taxon>
        <taxon>Spiralia</taxon>
        <taxon>Lophotrochozoa</taxon>
        <taxon>Platyhelminthes</taxon>
        <taxon>Cestoda</taxon>
        <taxon>Eucestoda</taxon>
        <taxon>Cyclophyllidea</taxon>
        <taxon>Hymenolepididae</taxon>
        <taxon>Rodentolepis</taxon>
    </lineage>
</organism>
<dbReference type="AlphaFoldDB" id="A0A3P7SWY9"/>
<reference evidence="1 2" key="1">
    <citation type="submission" date="2018-11" db="EMBL/GenBank/DDBJ databases">
        <authorList>
            <consortium name="Pathogen Informatics"/>
        </authorList>
    </citation>
    <scope>NUCLEOTIDE SEQUENCE [LARGE SCALE GENOMIC DNA]</scope>
</reference>
<gene>
    <name evidence="1" type="ORF">HNAJ_LOCUS3572</name>
</gene>
<dbReference type="EMBL" id="UZAE01002128">
    <property type="protein sequence ID" value="VDN99432.1"/>
    <property type="molecule type" value="Genomic_DNA"/>
</dbReference>
<evidence type="ECO:0000313" key="1">
    <source>
        <dbReference type="EMBL" id="VDN99432.1"/>
    </source>
</evidence>
<proteinExistence type="predicted"/>
<accession>A0A3P7SWY9</accession>
<protein>
    <submittedName>
        <fullName evidence="1">Uncharacterized protein</fullName>
    </submittedName>
</protein>